<evidence type="ECO:0000313" key="2">
    <source>
        <dbReference type="Proteomes" id="UP000219435"/>
    </source>
</evidence>
<dbReference type="EMBL" id="OBQI01000006">
    <property type="protein sequence ID" value="SOC52311.1"/>
    <property type="molecule type" value="Genomic_DNA"/>
</dbReference>
<organism evidence="1 2">
    <name type="scientific">Blastococcus aggregatus</name>
    <dbReference type="NCBI Taxonomy" id="38502"/>
    <lineage>
        <taxon>Bacteria</taxon>
        <taxon>Bacillati</taxon>
        <taxon>Actinomycetota</taxon>
        <taxon>Actinomycetes</taxon>
        <taxon>Geodermatophilales</taxon>
        <taxon>Geodermatophilaceae</taxon>
        <taxon>Blastococcus</taxon>
    </lineage>
</organism>
<evidence type="ECO:0000313" key="1">
    <source>
        <dbReference type="EMBL" id="SOC52311.1"/>
    </source>
</evidence>
<proteinExistence type="predicted"/>
<gene>
    <name evidence="1" type="ORF">SAMN05660748_4024</name>
</gene>
<accession>A0A285VID7</accession>
<dbReference type="Pfam" id="PF10974">
    <property type="entry name" value="DUF2804"/>
    <property type="match status" value="1"/>
</dbReference>
<dbReference type="PANTHER" id="PTHR35868:SF3">
    <property type="entry name" value="DUF2804 DOMAIN-CONTAINING PROTEIN"/>
    <property type="match status" value="1"/>
</dbReference>
<sequence>MPTTERELTAPVDLCGADGRLNPAAVGWSRTPLHRANLRGWGRAKRWEYWGIVTPTHVLGVTVSSLDYAALYSLYVLDRATGREIERADTVPLATGVVLPERTGTASGRGRTLAFEFGGTPAATTLKGRAPDIDFDLTVQRDPGHEALAVVVPWSPKRFQYTVKDVALPVIGQLLIAGVEVPVGEGSFAVLDSGRGKWPRSITWNWAAGSAPGGRGLTVGGTWTDGTGSTENGVLVDGRLHKIGEELRWDYDRTDWMRPWRIHGATVDVTLHPFHERSAATDMKIIASETHQCFGEFTGWATTEDGERVGVDGLVGWAEEARQLW</sequence>
<dbReference type="InterPro" id="IPR021243">
    <property type="entry name" value="DUF2804"/>
</dbReference>
<keyword evidence="2" id="KW-1185">Reference proteome</keyword>
<protein>
    <recommendedName>
        <fullName evidence="3">DUF2804 domain-containing protein</fullName>
    </recommendedName>
</protein>
<dbReference type="AlphaFoldDB" id="A0A285VID7"/>
<dbReference type="Proteomes" id="UP000219435">
    <property type="component" value="Unassembled WGS sequence"/>
</dbReference>
<dbReference type="RefSeq" id="WP_097196746.1">
    <property type="nucleotide sequence ID" value="NZ_OBQI01000006.1"/>
</dbReference>
<name>A0A285VID7_9ACTN</name>
<dbReference type="PANTHER" id="PTHR35868">
    <property type="entry name" value="DUF2804 DOMAIN-CONTAINING PROTEIN-RELATED"/>
    <property type="match status" value="1"/>
</dbReference>
<evidence type="ECO:0008006" key="3">
    <source>
        <dbReference type="Google" id="ProtNLM"/>
    </source>
</evidence>
<reference evidence="2" key="1">
    <citation type="submission" date="2017-08" db="EMBL/GenBank/DDBJ databases">
        <authorList>
            <person name="Varghese N."/>
            <person name="Submissions S."/>
        </authorList>
    </citation>
    <scope>NUCLEOTIDE SEQUENCE [LARGE SCALE GENOMIC DNA]</scope>
    <source>
        <strain evidence="2">DSM 4725</strain>
    </source>
</reference>
<dbReference type="OrthoDB" id="9762066at2"/>